<dbReference type="CTD" id="20315336"/>
<name>A0A075AAN8_OPIVI</name>
<dbReference type="AlphaFoldDB" id="A0A075AAN8"/>
<sequence length="134" mass="14998">MATRHQSPQFLRLLQNKGASTVQKKRLCECRGTLSSIAQWIVEVRKPSHHGKVQSFRDGSIRYDVVNMYAESASDTGTGPSICVNTDASLPYNHDLIESLIVKKKIKVDGGGTWCWLNTIIPRCLHLQTFTQAI</sequence>
<accession>A0A075AAN8</accession>
<dbReference type="KEGG" id="ovi:T265_01148"/>
<dbReference type="Proteomes" id="UP000054324">
    <property type="component" value="Unassembled WGS sequence"/>
</dbReference>
<protein>
    <submittedName>
        <fullName evidence="1">Uncharacterized protein</fullName>
    </submittedName>
</protein>
<reference evidence="1 2" key="1">
    <citation type="submission" date="2013-11" db="EMBL/GenBank/DDBJ databases">
        <title>Opisthorchis viverrini - life in the bile duct.</title>
        <authorList>
            <person name="Young N.D."/>
            <person name="Nagarajan N."/>
            <person name="Lin S.J."/>
            <person name="Korhonen P.K."/>
            <person name="Jex A.R."/>
            <person name="Hall R.S."/>
            <person name="Safavi-Hemami H."/>
            <person name="Kaewkong W."/>
            <person name="Bertrand D."/>
            <person name="Gao S."/>
            <person name="Seet Q."/>
            <person name="Wongkham S."/>
            <person name="Teh B.T."/>
            <person name="Wongkham C."/>
            <person name="Intapan P.M."/>
            <person name="Maleewong W."/>
            <person name="Yang X."/>
            <person name="Hu M."/>
            <person name="Wang Z."/>
            <person name="Hofmann A."/>
            <person name="Sternberg P.W."/>
            <person name="Tan P."/>
            <person name="Wang J."/>
            <person name="Gasser R.B."/>
        </authorList>
    </citation>
    <scope>NUCLEOTIDE SEQUENCE [LARGE SCALE GENOMIC DNA]</scope>
</reference>
<evidence type="ECO:0000313" key="2">
    <source>
        <dbReference type="Proteomes" id="UP000054324"/>
    </source>
</evidence>
<keyword evidence="2" id="KW-1185">Reference proteome</keyword>
<organism evidence="1 2">
    <name type="scientific">Opisthorchis viverrini</name>
    <name type="common">Southeast Asian liver fluke</name>
    <dbReference type="NCBI Taxonomy" id="6198"/>
    <lineage>
        <taxon>Eukaryota</taxon>
        <taxon>Metazoa</taxon>
        <taxon>Spiralia</taxon>
        <taxon>Lophotrochozoa</taxon>
        <taxon>Platyhelminthes</taxon>
        <taxon>Trematoda</taxon>
        <taxon>Digenea</taxon>
        <taxon>Opisthorchiida</taxon>
        <taxon>Opisthorchiata</taxon>
        <taxon>Opisthorchiidae</taxon>
        <taxon>Opisthorchis</taxon>
    </lineage>
</organism>
<proteinExistence type="predicted"/>
<gene>
    <name evidence="1" type="ORF">T265_01148</name>
</gene>
<dbReference type="EMBL" id="KL596630">
    <property type="protein sequence ID" value="KER32860.1"/>
    <property type="molecule type" value="Genomic_DNA"/>
</dbReference>
<dbReference type="RefSeq" id="XP_009163373.1">
    <property type="nucleotide sequence ID" value="XM_009165109.1"/>
</dbReference>
<evidence type="ECO:0000313" key="1">
    <source>
        <dbReference type="EMBL" id="KER32860.1"/>
    </source>
</evidence>
<dbReference type="OrthoDB" id="10068367at2759"/>
<dbReference type="GeneID" id="20315336"/>